<protein>
    <recommendedName>
        <fullName evidence="3">Peptidase inhibitor family I36</fullName>
    </recommendedName>
</protein>
<name>A0A2A2DDB8_9ACTN</name>
<evidence type="ECO:0008006" key="3">
    <source>
        <dbReference type="Google" id="ProtNLM"/>
    </source>
</evidence>
<accession>A0A2A2DDB8</accession>
<dbReference type="RefSeq" id="WP_095579767.1">
    <property type="nucleotide sequence ID" value="NZ_JAJQQQ010000011.1"/>
</dbReference>
<dbReference type="EMBL" id="NSJV01000154">
    <property type="protein sequence ID" value="PAU49389.1"/>
    <property type="molecule type" value="Genomic_DNA"/>
</dbReference>
<proteinExistence type="predicted"/>
<reference evidence="1 2" key="1">
    <citation type="submission" date="2017-08" db="EMBL/GenBank/DDBJ databases">
        <title>Genome sequence of Streptomyces albireticuli NRRL B-1670.</title>
        <authorList>
            <person name="Graham D.E."/>
            <person name="Mahan K.M."/>
            <person name="Klingeman D.M."/>
            <person name="Hettich R.L."/>
            <person name="Parry R.J."/>
            <person name="Spain J.C."/>
        </authorList>
    </citation>
    <scope>NUCLEOTIDE SEQUENCE [LARGE SCALE GENOMIC DNA]</scope>
    <source>
        <strain evidence="1 2">NRRL B-1670</strain>
    </source>
</reference>
<evidence type="ECO:0000313" key="1">
    <source>
        <dbReference type="EMBL" id="PAU49389.1"/>
    </source>
</evidence>
<gene>
    <name evidence="1" type="ORF">CK936_08005</name>
</gene>
<comment type="caution">
    <text evidence="1">The sequence shown here is derived from an EMBL/GenBank/DDBJ whole genome shotgun (WGS) entry which is preliminary data.</text>
</comment>
<dbReference type="AlphaFoldDB" id="A0A2A2DDB8"/>
<evidence type="ECO:0000313" key="2">
    <source>
        <dbReference type="Proteomes" id="UP000218944"/>
    </source>
</evidence>
<keyword evidence="2" id="KW-1185">Reference proteome</keyword>
<dbReference type="Proteomes" id="UP000218944">
    <property type="component" value="Unassembled WGS sequence"/>
</dbReference>
<organism evidence="1 2">
    <name type="scientific">Streptomyces albireticuli</name>
    <dbReference type="NCBI Taxonomy" id="1940"/>
    <lineage>
        <taxon>Bacteria</taxon>
        <taxon>Bacillati</taxon>
        <taxon>Actinomycetota</taxon>
        <taxon>Actinomycetes</taxon>
        <taxon>Kitasatosporales</taxon>
        <taxon>Streptomycetaceae</taxon>
        <taxon>Streptomyces</taxon>
    </lineage>
</organism>
<sequence>MDAHDESRAHRPTFLNRPPFLNRSVRRGRSGVLPGALALAAAAALLGTYAAAAPASATPSAASPPAADLCPTGNVCLYVGGVGVPEPLQIRQCQSRKFGTPFRARKVENNTRVSAQISTAGGDTVTVPPGQAVNFAPDLRVASAGTSC</sequence>